<evidence type="ECO:0000256" key="1">
    <source>
        <dbReference type="SAM" id="MobiDB-lite"/>
    </source>
</evidence>
<dbReference type="EMBL" id="JAWDGP010007193">
    <property type="protein sequence ID" value="KAK3728329.1"/>
    <property type="molecule type" value="Genomic_DNA"/>
</dbReference>
<evidence type="ECO:0000313" key="3">
    <source>
        <dbReference type="Proteomes" id="UP001283361"/>
    </source>
</evidence>
<evidence type="ECO:0000313" key="2">
    <source>
        <dbReference type="EMBL" id="KAK3728329.1"/>
    </source>
</evidence>
<gene>
    <name evidence="2" type="ORF">RRG08_043954</name>
</gene>
<organism evidence="2 3">
    <name type="scientific">Elysia crispata</name>
    <name type="common">lettuce slug</name>
    <dbReference type="NCBI Taxonomy" id="231223"/>
    <lineage>
        <taxon>Eukaryota</taxon>
        <taxon>Metazoa</taxon>
        <taxon>Spiralia</taxon>
        <taxon>Lophotrochozoa</taxon>
        <taxon>Mollusca</taxon>
        <taxon>Gastropoda</taxon>
        <taxon>Heterobranchia</taxon>
        <taxon>Euthyneura</taxon>
        <taxon>Panpulmonata</taxon>
        <taxon>Sacoglossa</taxon>
        <taxon>Placobranchoidea</taxon>
        <taxon>Plakobranchidae</taxon>
        <taxon>Elysia</taxon>
    </lineage>
</organism>
<dbReference type="AlphaFoldDB" id="A0AAE0Y1B0"/>
<comment type="caution">
    <text evidence="2">The sequence shown here is derived from an EMBL/GenBank/DDBJ whole genome shotgun (WGS) entry which is preliminary data.</text>
</comment>
<name>A0AAE0Y1B0_9GAST</name>
<keyword evidence="3" id="KW-1185">Reference proteome</keyword>
<feature type="region of interest" description="Disordered" evidence="1">
    <location>
        <begin position="89"/>
        <end position="111"/>
    </location>
</feature>
<protein>
    <submittedName>
        <fullName evidence="2">Uncharacterized protein</fullName>
    </submittedName>
</protein>
<proteinExistence type="predicted"/>
<dbReference type="Proteomes" id="UP001283361">
    <property type="component" value="Unassembled WGS sequence"/>
</dbReference>
<feature type="compositionally biased region" description="Basic and acidic residues" evidence="1">
    <location>
        <begin position="89"/>
        <end position="98"/>
    </location>
</feature>
<sequence length="366" mass="41211">MRQAPPWVDTRRFGFRLDKIIRGRGREEVRKVPNCMSCAHAPSYEPHGSQVPVSRPDWTVGRTLHYSEPNSRTSPILRFPSAVRDLRLNSETNDKDRLGGSYPSQNKNCNPAMYRTMDPTLAVTDLSWPPENVWAIWQVDKGRSQIELSGLLGRYKACSPAARGPNYFFFYHPTFRFHDVPAPQGGRSQNVESETNAHRSSIIKVARVLIDSSITEINGSPVIARLLPPPRHDADEEFSTGMTNNTKNFIVLASLAYTQLAEQEFMSVCLSLMEKPDLLQETEIETATWAAVQFLLSLGRPTTTIFACHPRAISLSVRPVEPFSLLPPHQNMISTPQQNAEAQQVGFGALFSFRFHCARNNHGPYF</sequence>
<reference evidence="2" key="1">
    <citation type="journal article" date="2023" name="G3 (Bethesda)">
        <title>A reference genome for the long-term kleptoplast-retaining sea slug Elysia crispata morphotype clarki.</title>
        <authorList>
            <person name="Eastman K.E."/>
            <person name="Pendleton A.L."/>
            <person name="Shaikh M.A."/>
            <person name="Suttiyut T."/>
            <person name="Ogas R."/>
            <person name="Tomko P."/>
            <person name="Gavelis G."/>
            <person name="Widhalm J.R."/>
            <person name="Wisecaver J.H."/>
        </authorList>
    </citation>
    <scope>NUCLEOTIDE SEQUENCE</scope>
    <source>
        <strain evidence="2">ECLA1</strain>
    </source>
</reference>
<accession>A0AAE0Y1B0</accession>